<evidence type="ECO:0000313" key="2">
    <source>
        <dbReference type="EMBL" id="CAB0005192.1"/>
    </source>
</evidence>
<dbReference type="EMBL" id="CADCXU010015993">
    <property type="protein sequence ID" value="CAB0005192.1"/>
    <property type="molecule type" value="Genomic_DNA"/>
</dbReference>
<feature type="region of interest" description="Disordered" evidence="1">
    <location>
        <begin position="1"/>
        <end position="36"/>
    </location>
</feature>
<organism evidence="2 3">
    <name type="scientific">Nesidiocoris tenuis</name>
    <dbReference type="NCBI Taxonomy" id="355587"/>
    <lineage>
        <taxon>Eukaryota</taxon>
        <taxon>Metazoa</taxon>
        <taxon>Ecdysozoa</taxon>
        <taxon>Arthropoda</taxon>
        <taxon>Hexapoda</taxon>
        <taxon>Insecta</taxon>
        <taxon>Pterygota</taxon>
        <taxon>Neoptera</taxon>
        <taxon>Paraneoptera</taxon>
        <taxon>Hemiptera</taxon>
        <taxon>Heteroptera</taxon>
        <taxon>Panheteroptera</taxon>
        <taxon>Cimicomorpha</taxon>
        <taxon>Miridae</taxon>
        <taxon>Dicyphina</taxon>
        <taxon>Nesidiocoris</taxon>
    </lineage>
</organism>
<dbReference type="AlphaFoldDB" id="A0A6H5GP20"/>
<keyword evidence="3" id="KW-1185">Reference proteome</keyword>
<proteinExistence type="predicted"/>
<reference evidence="2 3" key="1">
    <citation type="submission" date="2020-02" db="EMBL/GenBank/DDBJ databases">
        <authorList>
            <person name="Ferguson B K."/>
        </authorList>
    </citation>
    <scope>NUCLEOTIDE SEQUENCE [LARGE SCALE GENOMIC DNA]</scope>
</reference>
<name>A0A6H5GP20_9HEMI</name>
<evidence type="ECO:0000313" key="3">
    <source>
        <dbReference type="Proteomes" id="UP000479000"/>
    </source>
</evidence>
<evidence type="ECO:0000256" key="1">
    <source>
        <dbReference type="SAM" id="MobiDB-lite"/>
    </source>
</evidence>
<accession>A0A6H5GP20</accession>
<gene>
    <name evidence="2" type="ORF">NTEN_LOCUS10669</name>
</gene>
<protein>
    <submittedName>
        <fullName evidence="2">Uncharacterized protein</fullName>
    </submittedName>
</protein>
<feature type="non-terminal residue" evidence="2">
    <location>
        <position position="50"/>
    </location>
</feature>
<sequence>MRIWMQPKETVQNPDELLVPDPTVKNGVQRPLSRSCGGRKTRIRTISYCK</sequence>
<dbReference type="Proteomes" id="UP000479000">
    <property type="component" value="Unassembled WGS sequence"/>
</dbReference>